<protein>
    <recommendedName>
        <fullName evidence="1">N-acetyltransferase domain-containing protein</fullName>
    </recommendedName>
</protein>
<accession>A0AA96VFG3</accession>
<name>A0AA96VFG3_9EURY</name>
<dbReference type="GO" id="GO:0016747">
    <property type="term" value="F:acyltransferase activity, transferring groups other than amino-acyl groups"/>
    <property type="evidence" value="ECO:0007669"/>
    <property type="project" value="InterPro"/>
</dbReference>
<dbReference type="InterPro" id="IPR016181">
    <property type="entry name" value="Acyl_CoA_acyltransferase"/>
</dbReference>
<evidence type="ECO:0000313" key="3">
    <source>
        <dbReference type="Proteomes" id="UP001304970"/>
    </source>
</evidence>
<feature type="domain" description="N-acetyltransferase" evidence="1">
    <location>
        <begin position="61"/>
        <end position="150"/>
    </location>
</feature>
<dbReference type="SUPFAM" id="SSF55729">
    <property type="entry name" value="Acyl-CoA N-acyltransferases (Nat)"/>
    <property type="match status" value="1"/>
</dbReference>
<proteinExistence type="predicted"/>
<dbReference type="AlphaFoldDB" id="A0AA96VFG3"/>
<dbReference type="Pfam" id="PF13508">
    <property type="entry name" value="Acetyltransf_7"/>
    <property type="match status" value="1"/>
</dbReference>
<dbReference type="InterPro" id="IPR000182">
    <property type="entry name" value="GNAT_dom"/>
</dbReference>
<keyword evidence="3" id="KW-1185">Reference proteome</keyword>
<dbReference type="GeneID" id="89228627"/>
<sequence length="176" mass="20428">MPIEMILIHTKDQCIEIAKLAQEIWKEHYTPIIGEKQVDYMLNRFQSPEKIYSDISDNGFVYYAACDGPKFVGYLGLRPDEKGIFISKLYVKKEMRKKGIAQLLFQQAVIESRRLLPKNPVHQTIDHPCFWLTVNKNNNAIGFYKKIGFEISDEVVTDIGEGFVMDDYIMTCPIKR</sequence>
<organism evidence="2 3">
    <name type="scientific">Methanolapillus ohkumae</name>
    <dbReference type="NCBI Taxonomy" id="3028298"/>
    <lineage>
        <taxon>Archaea</taxon>
        <taxon>Methanobacteriati</taxon>
        <taxon>Methanobacteriota</taxon>
        <taxon>Stenosarchaea group</taxon>
        <taxon>Methanomicrobia</taxon>
        <taxon>Methanosarcinales</taxon>
        <taxon>Methanosarcinaceae</taxon>
        <taxon>Methanolapillus</taxon>
    </lineage>
</organism>
<dbReference type="Proteomes" id="UP001304970">
    <property type="component" value="Chromosome"/>
</dbReference>
<dbReference type="CDD" id="cd04301">
    <property type="entry name" value="NAT_SF"/>
    <property type="match status" value="1"/>
</dbReference>
<dbReference type="Gene3D" id="3.40.630.30">
    <property type="match status" value="1"/>
</dbReference>
<reference evidence="2 3" key="1">
    <citation type="submission" date="2023-07" db="EMBL/GenBank/DDBJ databases">
        <title>Closed genome sequence of Methanosarcinaceae archaeon Am2.</title>
        <authorList>
            <person name="Poehlein A."/>
            <person name="Protasov E."/>
            <person name="Platt K."/>
            <person name="Reeh H."/>
            <person name="Daniel R."/>
            <person name="Brune A."/>
        </authorList>
    </citation>
    <scope>NUCLEOTIDE SEQUENCE [LARGE SCALE GENOMIC DNA]</scope>
    <source>
        <strain evidence="2 3">Am2</strain>
    </source>
</reference>
<gene>
    <name evidence="2" type="ORF">MsAm2_12010</name>
</gene>
<dbReference type="EMBL" id="CP131061">
    <property type="protein sequence ID" value="WNY27406.1"/>
    <property type="molecule type" value="Genomic_DNA"/>
</dbReference>
<evidence type="ECO:0000259" key="1">
    <source>
        <dbReference type="Pfam" id="PF13508"/>
    </source>
</evidence>
<evidence type="ECO:0000313" key="2">
    <source>
        <dbReference type="EMBL" id="WNY27406.1"/>
    </source>
</evidence>
<dbReference type="RefSeq" id="WP_338097383.1">
    <property type="nucleotide sequence ID" value="NZ_CP131061.1"/>
</dbReference>